<evidence type="ECO:0000256" key="1">
    <source>
        <dbReference type="ARBA" id="ARBA00008226"/>
    </source>
</evidence>
<dbReference type="PIRSF" id="PIRSF001549">
    <property type="entry name" value="His-tRNA_synth"/>
    <property type="match status" value="1"/>
</dbReference>
<feature type="binding site" evidence="8">
    <location>
        <position position="138"/>
    </location>
    <ligand>
        <name>L-histidine</name>
        <dbReference type="ChEBI" id="CHEBI:57595"/>
    </ligand>
</feature>
<dbReference type="Gene3D" id="3.30.930.10">
    <property type="entry name" value="Bira Bifunctional Protein, Domain 2"/>
    <property type="match status" value="1"/>
</dbReference>
<comment type="catalytic activity">
    <reaction evidence="6 7">
        <text>tRNA(His) + L-histidine + ATP = L-histidyl-tRNA(His) + AMP + diphosphate + H(+)</text>
        <dbReference type="Rhea" id="RHEA:17313"/>
        <dbReference type="Rhea" id="RHEA-COMP:9665"/>
        <dbReference type="Rhea" id="RHEA-COMP:9689"/>
        <dbReference type="ChEBI" id="CHEBI:15378"/>
        <dbReference type="ChEBI" id="CHEBI:30616"/>
        <dbReference type="ChEBI" id="CHEBI:33019"/>
        <dbReference type="ChEBI" id="CHEBI:57595"/>
        <dbReference type="ChEBI" id="CHEBI:78442"/>
        <dbReference type="ChEBI" id="CHEBI:78527"/>
        <dbReference type="ChEBI" id="CHEBI:456215"/>
        <dbReference type="EC" id="6.1.1.21"/>
    </reaction>
</comment>
<dbReference type="InterPro" id="IPR041715">
    <property type="entry name" value="HisRS-like_core"/>
</dbReference>
<dbReference type="NCBIfam" id="TIGR00442">
    <property type="entry name" value="hisS"/>
    <property type="match status" value="1"/>
</dbReference>
<evidence type="ECO:0000256" key="3">
    <source>
        <dbReference type="ARBA" id="ARBA00022741"/>
    </source>
</evidence>
<dbReference type="SUPFAM" id="SSF55681">
    <property type="entry name" value="Class II aaRS and biotin synthetases"/>
    <property type="match status" value="1"/>
</dbReference>
<comment type="similarity">
    <text evidence="1 7">Belongs to the class-II aminoacyl-tRNA synthetase family.</text>
</comment>
<feature type="binding site" evidence="8">
    <location>
        <begin position="286"/>
        <end position="287"/>
    </location>
    <ligand>
        <name>L-histidine</name>
        <dbReference type="ChEBI" id="CHEBI:57595"/>
    </ligand>
</feature>
<evidence type="ECO:0000313" key="11">
    <source>
        <dbReference type="Proteomes" id="UP000014634"/>
    </source>
</evidence>
<dbReference type="PROSITE" id="PS50862">
    <property type="entry name" value="AA_TRNA_LIGASE_II"/>
    <property type="match status" value="1"/>
</dbReference>
<proteinExistence type="inferred from homology"/>
<sequence length="465" mass="52017">MKIRYTKKMSELIQPKVLKGFRDFLPRDEIRRALLIETVTNVFRNAGFVPIDTPALEYSEVLLRKSNGETEKQVFRFNDNGGRDIALRFDLTVPFARFIAEHYSELYFPFKRYHIAKVWRGEKPQAGRYREFIQCDFDSVGSDCAYTDFEILKVMYNALKALGVTNFRIHISHRGIFNRFLDRLELKDKSEDILRIVDKLAKIGKEAVIEQLAEIAGAEKAEKIVQYSNGLSAGADFETILAHIETLAGGAAPDTGRLRDVYQLLCDAGIADSFILDPSITRGLDYYTGIVYETFLTDLPQLGSVCSGGRYDNLTGLYMKDTVSGVGASIGLDRLLAGLEQLGIGSKEAGFIDAIVFYEKGNSIRRNNAAATYLEQCGCRVEVFPESKKIQQQYGYAEKKGIDWGLFIEPLPESSDNTSEPSGDSASPVSQNCAEMSVRLKHLPSRTETNLLLKDVPASLKGDKK</sequence>
<protein>
    <recommendedName>
        <fullName evidence="7">Histidine--tRNA ligase</fullName>
        <ecNumber evidence="7">6.1.1.21</ecNumber>
    </recommendedName>
    <alternativeName>
        <fullName evidence="7">Histidyl-tRNA synthetase</fullName>
        <shortName evidence="7">HisRS</shortName>
    </alternativeName>
</protein>
<dbReference type="PANTHER" id="PTHR11476">
    <property type="entry name" value="HISTIDYL-TRNA SYNTHETASE"/>
    <property type="match status" value="1"/>
</dbReference>
<feature type="domain" description="Aminoacyl-transfer RNA synthetases class-II family profile" evidence="9">
    <location>
        <begin position="35"/>
        <end position="339"/>
    </location>
</feature>
<evidence type="ECO:0000256" key="6">
    <source>
        <dbReference type="ARBA" id="ARBA00047639"/>
    </source>
</evidence>
<gene>
    <name evidence="7" type="primary">hisS</name>
    <name evidence="10" type="ORF">HMPREF9195_00136</name>
</gene>
<feature type="binding site" evidence="8">
    <location>
        <begin position="90"/>
        <end position="92"/>
    </location>
    <ligand>
        <name>L-histidine</name>
        <dbReference type="ChEBI" id="CHEBI:57595"/>
    </ligand>
</feature>
<evidence type="ECO:0000256" key="5">
    <source>
        <dbReference type="ARBA" id="ARBA00022917"/>
    </source>
</evidence>
<feature type="binding site" evidence="8">
    <location>
        <position position="134"/>
    </location>
    <ligand>
        <name>L-histidine</name>
        <dbReference type="ChEBI" id="CHEBI:57595"/>
    </ligand>
</feature>
<evidence type="ECO:0000313" key="10">
    <source>
        <dbReference type="EMBL" id="EPF30123.1"/>
    </source>
</evidence>
<dbReference type="PANTHER" id="PTHR11476:SF7">
    <property type="entry name" value="HISTIDINE--TRNA LIGASE"/>
    <property type="match status" value="1"/>
</dbReference>
<keyword evidence="5 7" id="KW-0648">Protein biosynthesis</keyword>
<dbReference type="InterPro" id="IPR004516">
    <property type="entry name" value="HisRS/HisZ"/>
</dbReference>
<dbReference type="AlphaFoldDB" id="A0AA87NP12"/>
<organism evidence="10 11">
    <name type="scientific">Treponema medium ATCC 700293</name>
    <dbReference type="NCBI Taxonomy" id="1125700"/>
    <lineage>
        <taxon>Bacteria</taxon>
        <taxon>Pseudomonadati</taxon>
        <taxon>Spirochaetota</taxon>
        <taxon>Spirochaetia</taxon>
        <taxon>Spirochaetales</taxon>
        <taxon>Treponemataceae</taxon>
        <taxon>Treponema</taxon>
    </lineage>
</organism>
<comment type="subcellular location">
    <subcellularLocation>
        <location evidence="7">Cytoplasm</location>
    </subcellularLocation>
</comment>
<dbReference type="InterPro" id="IPR015807">
    <property type="entry name" value="His-tRNA-ligase"/>
</dbReference>
<dbReference type="CDD" id="cd00773">
    <property type="entry name" value="HisRS-like_core"/>
    <property type="match status" value="1"/>
</dbReference>
<dbReference type="Pfam" id="PF13393">
    <property type="entry name" value="tRNA-synt_His"/>
    <property type="match status" value="1"/>
</dbReference>
<comment type="caution">
    <text evidence="10">The sequence shown here is derived from an EMBL/GenBank/DDBJ whole genome shotgun (WGS) entry which is preliminary data.</text>
</comment>
<dbReference type="GO" id="GO:0004821">
    <property type="term" value="F:histidine-tRNA ligase activity"/>
    <property type="evidence" value="ECO:0007669"/>
    <property type="project" value="UniProtKB-UniRule"/>
</dbReference>
<name>A0AA87NP12_TREMD</name>
<evidence type="ECO:0000256" key="8">
    <source>
        <dbReference type="PIRSR" id="PIRSR001549-1"/>
    </source>
</evidence>
<evidence type="ECO:0000259" key="9">
    <source>
        <dbReference type="PROSITE" id="PS50862"/>
    </source>
</evidence>
<keyword evidence="7" id="KW-0030">Aminoacyl-tRNA synthetase</keyword>
<feature type="binding site" evidence="8">
    <location>
        <position position="120"/>
    </location>
    <ligand>
        <name>L-histidine</name>
        <dbReference type="ChEBI" id="CHEBI:57595"/>
    </ligand>
</feature>
<evidence type="ECO:0000256" key="4">
    <source>
        <dbReference type="ARBA" id="ARBA00022840"/>
    </source>
</evidence>
<dbReference type="HAMAP" id="MF_00127">
    <property type="entry name" value="His_tRNA_synth"/>
    <property type="match status" value="1"/>
</dbReference>
<evidence type="ECO:0000256" key="2">
    <source>
        <dbReference type="ARBA" id="ARBA00011738"/>
    </source>
</evidence>
<dbReference type="GO" id="GO:0005737">
    <property type="term" value="C:cytoplasm"/>
    <property type="evidence" value="ECO:0007669"/>
    <property type="project" value="UniProtKB-SubCell"/>
</dbReference>
<keyword evidence="7" id="KW-0963">Cytoplasm</keyword>
<reference evidence="10 11" key="1">
    <citation type="submission" date="2013-04" db="EMBL/GenBank/DDBJ databases">
        <title>The Genome Sequence of Treponema medium ATCC 700293.</title>
        <authorList>
            <consortium name="The Broad Institute Genomics Platform"/>
            <person name="Earl A."/>
            <person name="Ward D."/>
            <person name="Feldgarden M."/>
            <person name="Gevers D."/>
            <person name="Leonetti C."/>
            <person name="Blanton J.M."/>
            <person name="Dewhirst F.E."/>
            <person name="Izard J."/>
            <person name="Walker B."/>
            <person name="Young S."/>
            <person name="Zeng Q."/>
            <person name="Gargeya S."/>
            <person name="Fitzgerald M."/>
            <person name="Haas B."/>
            <person name="Abouelleil A."/>
            <person name="Allen A.W."/>
            <person name="Alvarado L."/>
            <person name="Arachchi H.M."/>
            <person name="Berlin A.M."/>
            <person name="Chapman S.B."/>
            <person name="Gainer-Dewar J."/>
            <person name="Goldberg J."/>
            <person name="Griggs A."/>
            <person name="Gujja S."/>
            <person name="Hansen M."/>
            <person name="Howarth C."/>
            <person name="Imamovic A."/>
            <person name="Ireland A."/>
            <person name="Larimer J."/>
            <person name="McCowan C."/>
            <person name="Murphy C."/>
            <person name="Pearson M."/>
            <person name="Poon T.W."/>
            <person name="Priest M."/>
            <person name="Roberts A."/>
            <person name="Saif S."/>
            <person name="Shea T."/>
            <person name="Sisk P."/>
            <person name="Sykes S."/>
            <person name="Wortman J."/>
            <person name="Nusbaum C."/>
            <person name="Birren B."/>
        </authorList>
    </citation>
    <scope>NUCLEOTIDE SEQUENCE [LARGE SCALE GENOMIC DNA]</scope>
    <source>
        <strain evidence="10 11">ATCC 700293</strain>
    </source>
</reference>
<dbReference type="EMBL" id="ATFE01000001">
    <property type="protein sequence ID" value="EPF30123.1"/>
    <property type="molecule type" value="Genomic_DNA"/>
</dbReference>
<dbReference type="InterPro" id="IPR006195">
    <property type="entry name" value="aa-tRNA-synth_II"/>
</dbReference>
<comment type="subunit">
    <text evidence="2 7">Homodimer.</text>
</comment>
<keyword evidence="4 7" id="KW-0067">ATP-binding</keyword>
<keyword evidence="7 10" id="KW-0436">Ligase</keyword>
<keyword evidence="3 7" id="KW-0547">Nucleotide-binding</keyword>
<dbReference type="Proteomes" id="UP000014634">
    <property type="component" value="Unassembled WGS sequence"/>
</dbReference>
<dbReference type="GO" id="GO:0005524">
    <property type="term" value="F:ATP binding"/>
    <property type="evidence" value="ECO:0007669"/>
    <property type="project" value="UniProtKB-UniRule"/>
</dbReference>
<feature type="binding site" evidence="8">
    <location>
        <position position="282"/>
    </location>
    <ligand>
        <name>L-histidine</name>
        <dbReference type="ChEBI" id="CHEBI:57595"/>
    </ligand>
</feature>
<evidence type="ECO:0000256" key="7">
    <source>
        <dbReference type="HAMAP-Rule" id="MF_00127"/>
    </source>
</evidence>
<dbReference type="GO" id="GO:0006427">
    <property type="term" value="P:histidyl-tRNA aminoacylation"/>
    <property type="evidence" value="ECO:0007669"/>
    <property type="project" value="UniProtKB-UniRule"/>
</dbReference>
<dbReference type="InterPro" id="IPR045864">
    <property type="entry name" value="aa-tRNA-synth_II/BPL/LPL"/>
</dbReference>
<dbReference type="EC" id="6.1.1.21" evidence="7"/>
<accession>A0AA87NP12</accession>